<dbReference type="STRING" id="44941.A0A397ULK8"/>
<dbReference type="EMBL" id="QKWP01001298">
    <property type="protein sequence ID" value="RIB10027.1"/>
    <property type="molecule type" value="Genomic_DNA"/>
</dbReference>
<dbReference type="PROSITE" id="PS50082">
    <property type="entry name" value="WD_REPEATS_2"/>
    <property type="match status" value="1"/>
</dbReference>
<dbReference type="Gene3D" id="2.130.10.10">
    <property type="entry name" value="YVTN repeat-like/Quinoprotein amine dehydrogenase"/>
    <property type="match status" value="1"/>
</dbReference>
<dbReference type="AlphaFoldDB" id="A0A397ULK8"/>
<evidence type="ECO:0000256" key="2">
    <source>
        <dbReference type="SAM" id="Phobius"/>
    </source>
</evidence>
<keyword evidence="1" id="KW-0853">WD repeat</keyword>
<sequence>MVAVTNVYQSNVDLPPLRFVEPSLIGNYSLIPPATSSNITFWETVAVDKFWVMVNLDEDEKDHFVEIRPTRYLTLHYEEPVIPPPNVFDWHRITIRTIIWFLKFVVFPAICIAFAISFLVNFLLPADLVIRAARYKSRNRNKILGHHLDDINLLCANLNGTIVTTVANWHIKSWNGKKGMLLEKLERCIRFSWPVRIMCMNEKKELVAAGFEDGVVRVWDINSEQAIHILRDTVEDIEQVTSTTNHHSAKERVTCLQIVVPTSHYSMPTTPTSERGYSYSTSRSISDQKPAAILLATYQNGYFREWDLDSGQIIHAVNTNQKSGISCLL</sequence>
<feature type="transmembrane region" description="Helical" evidence="2">
    <location>
        <begin position="100"/>
        <end position="124"/>
    </location>
</feature>
<dbReference type="InterPro" id="IPR015943">
    <property type="entry name" value="WD40/YVTN_repeat-like_dom_sf"/>
</dbReference>
<dbReference type="SUPFAM" id="SSF50978">
    <property type="entry name" value="WD40 repeat-like"/>
    <property type="match status" value="1"/>
</dbReference>
<proteinExistence type="predicted"/>
<gene>
    <name evidence="3" type="ORF">C2G38_218234</name>
</gene>
<keyword evidence="4" id="KW-1185">Reference proteome</keyword>
<dbReference type="Proteomes" id="UP000266673">
    <property type="component" value="Unassembled WGS sequence"/>
</dbReference>
<keyword evidence="2" id="KW-1133">Transmembrane helix</keyword>
<evidence type="ECO:0000256" key="1">
    <source>
        <dbReference type="PROSITE-ProRule" id="PRU00221"/>
    </source>
</evidence>
<protein>
    <submittedName>
        <fullName evidence="3">Uncharacterized protein</fullName>
    </submittedName>
</protein>
<keyword evidence="2" id="KW-0812">Transmembrane</keyword>
<dbReference type="InterPro" id="IPR036322">
    <property type="entry name" value="WD40_repeat_dom_sf"/>
</dbReference>
<feature type="repeat" description="WD" evidence="1">
    <location>
        <begin position="206"/>
        <end position="229"/>
    </location>
</feature>
<comment type="caution">
    <text evidence="3">The sequence shown here is derived from an EMBL/GenBank/DDBJ whole genome shotgun (WGS) entry which is preliminary data.</text>
</comment>
<dbReference type="InterPro" id="IPR001680">
    <property type="entry name" value="WD40_rpt"/>
</dbReference>
<evidence type="ECO:0000313" key="4">
    <source>
        <dbReference type="Proteomes" id="UP000266673"/>
    </source>
</evidence>
<reference evidence="3 4" key="1">
    <citation type="submission" date="2018-06" db="EMBL/GenBank/DDBJ databases">
        <title>Comparative genomics reveals the genomic features of Rhizophagus irregularis, R. cerebriforme, R. diaphanum and Gigaspora rosea, and their symbiotic lifestyle signature.</title>
        <authorList>
            <person name="Morin E."/>
            <person name="San Clemente H."/>
            <person name="Chen E.C.H."/>
            <person name="De La Providencia I."/>
            <person name="Hainaut M."/>
            <person name="Kuo A."/>
            <person name="Kohler A."/>
            <person name="Murat C."/>
            <person name="Tang N."/>
            <person name="Roy S."/>
            <person name="Loubradou J."/>
            <person name="Henrissat B."/>
            <person name="Grigoriev I.V."/>
            <person name="Corradi N."/>
            <person name="Roux C."/>
            <person name="Martin F.M."/>
        </authorList>
    </citation>
    <scope>NUCLEOTIDE SEQUENCE [LARGE SCALE GENOMIC DNA]</scope>
    <source>
        <strain evidence="3 4">DAOM 194757</strain>
    </source>
</reference>
<evidence type="ECO:0000313" key="3">
    <source>
        <dbReference type="EMBL" id="RIB10027.1"/>
    </source>
</evidence>
<organism evidence="3 4">
    <name type="scientific">Gigaspora rosea</name>
    <dbReference type="NCBI Taxonomy" id="44941"/>
    <lineage>
        <taxon>Eukaryota</taxon>
        <taxon>Fungi</taxon>
        <taxon>Fungi incertae sedis</taxon>
        <taxon>Mucoromycota</taxon>
        <taxon>Glomeromycotina</taxon>
        <taxon>Glomeromycetes</taxon>
        <taxon>Diversisporales</taxon>
        <taxon>Gigasporaceae</taxon>
        <taxon>Gigaspora</taxon>
    </lineage>
</organism>
<accession>A0A397ULK8</accession>
<dbReference type="OrthoDB" id="6510177at2759"/>
<keyword evidence="2" id="KW-0472">Membrane</keyword>
<name>A0A397ULK8_9GLOM</name>